<keyword evidence="2" id="KW-1185">Reference proteome</keyword>
<organism evidence="1 2">
    <name type="scientific">Endomicrobium trichonymphae</name>
    <dbReference type="NCBI Taxonomy" id="1408204"/>
    <lineage>
        <taxon>Bacteria</taxon>
        <taxon>Pseudomonadati</taxon>
        <taxon>Elusimicrobiota</taxon>
        <taxon>Endomicrobiia</taxon>
        <taxon>Endomicrobiales</taxon>
        <taxon>Endomicrobiaceae</taxon>
        <taxon>Candidatus Endomicrobiellum</taxon>
    </lineage>
</organism>
<protein>
    <submittedName>
        <fullName evidence="1">Uncharacterized protein</fullName>
    </submittedName>
</protein>
<evidence type="ECO:0000313" key="2">
    <source>
        <dbReference type="Proteomes" id="UP000095237"/>
    </source>
</evidence>
<gene>
    <name evidence="1" type="ORF">ATZ36_16235</name>
</gene>
<dbReference type="Proteomes" id="UP000095237">
    <property type="component" value="Unassembled WGS sequence"/>
</dbReference>
<evidence type="ECO:0000313" key="1">
    <source>
        <dbReference type="EMBL" id="OEG71104.1"/>
    </source>
</evidence>
<accession>A0A1E5IL03</accession>
<sequence length="59" mass="7232">MKILYCVKTDFASAKIEKSSKCGISCRKRFFLVFDMEWMSEMYKKEKENIFLWSLYENR</sequence>
<dbReference type="EMBL" id="LNVX01000234">
    <property type="protein sequence ID" value="OEG71104.1"/>
    <property type="molecule type" value="Genomic_DNA"/>
</dbReference>
<proteinExistence type="predicted"/>
<reference evidence="1 2" key="1">
    <citation type="submission" date="2015-11" db="EMBL/GenBank/DDBJ databases">
        <title>Evidence for parallel genomic evolution in an endosymbiosis of termite gut flagellates.</title>
        <authorList>
            <person name="Zheng H."/>
        </authorList>
    </citation>
    <scope>NUCLEOTIDE SEQUENCE [LARGE SCALE GENOMIC DNA]</scope>
    <source>
        <strain evidence="1 2">CET450</strain>
    </source>
</reference>
<comment type="caution">
    <text evidence="1">The sequence shown here is derived from an EMBL/GenBank/DDBJ whole genome shotgun (WGS) entry which is preliminary data.</text>
</comment>
<dbReference type="AlphaFoldDB" id="A0A1E5IL03"/>
<name>A0A1E5IL03_ENDTX</name>